<organism evidence="1 2">
    <name type="scientific">Thelephora ganbajun</name>
    <name type="common">Ganba fungus</name>
    <dbReference type="NCBI Taxonomy" id="370292"/>
    <lineage>
        <taxon>Eukaryota</taxon>
        <taxon>Fungi</taxon>
        <taxon>Dikarya</taxon>
        <taxon>Basidiomycota</taxon>
        <taxon>Agaricomycotina</taxon>
        <taxon>Agaricomycetes</taxon>
        <taxon>Thelephorales</taxon>
        <taxon>Thelephoraceae</taxon>
        <taxon>Thelephora</taxon>
    </lineage>
</organism>
<dbReference type="EMBL" id="MU118071">
    <property type="protein sequence ID" value="KAF9645974.1"/>
    <property type="molecule type" value="Genomic_DNA"/>
</dbReference>
<name>A0ACB6Z8X8_THEGA</name>
<evidence type="ECO:0000313" key="2">
    <source>
        <dbReference type="Proteomes" id="UP000886501"/>
    </source>
</evidence>
<reference evidence="1" key="2">
    <citation type="journal article" date="2020" name="Nat. Commun.">
        <title>Large-scale genome sequencing of mycorrhizal fungi provides insights into the early evolution of symbiotic traits.</title>
        <authorList>
            <person name="Miyauchi S."/>
            <person name="Kiss E."/>
            <person name="Kuo A."/>
            <person name="Drula E."/>
            <person name="Kohler A."/>
            <person name="Sanchez-Garcia M."/>
            <person name="Morin E."/>
            <person name="Andreopoulos B."/>
            <person name="Barry K.W."/>
            <person name="Bonito G."/>
            <person name="Buee M."/>
            <person name="Carver A."/>
            <person name="Chen C."/>
            <person name="Cichocki N."/>
            <person name="Clum A."/>
            <person name="Culley D."/>
            <person name="Crous P.W."/>
            <person name="Fauchery L."/>
            <person name="Girlanda M."/>
            <person name="Hayes R.D."/>
            <person name="Keri Z."/>
            <person name="LaButti K."/>
            <person name="Lipzen A."/>
            <person name="Lombard V."/>
            <person name="Magnuson J."/>
            <person name="Maillard F."/>
            <person name="Murat C."/>
            <person name="Nolan M."/>
            <person name="Ohm R.A."/>
            <person name="Pangilinan J."/>
            <person name="Pereira M.F."/>
            <person name="Perotto S."/>
            <person name="Peter M."/>
            <person name="Pfister S."/>
            <person name="Riley R."/>
            <person name="Sitrit Y."/>
            <person name="Stielow J.B."/>
            <person name="Szollosi G."/>
            <person name="Zifcakova L."/>
            <person name="Stursova M."/>
            <person name="Spatafora J.W."/>
            <person name="Tedersoo L."/>
            <person name="Vaario L.M."/>
            <person name="Yamada A."/>
            <person name="Yan M."/>
            <person name="Wang P."/>
            <person name="Xu J."/>
            <person name="Bruns T."/>
            <person name="Baldrian P."/>
            <person name="Vilgalys R."/>
            <person name="Dunand C."/>
            <person name="Henrissat B."/>
            <person name="Grigoriev I.V."/>
            <person name="Hibbett D."/>
            <person name="Nagy L.G."/>
            <person name="Martin F.M."/>
        </authorList>
    </citation>
    <scope>NUCLEOTIDE SEQUENCE</scope>
    <source>
        <strain evidence="1">P2</strain>
    </source>
</reference>
<gene>
    <name evidence="1" type="ORF">BDM02DRAFT_3189225</name>
</gene>
<comment type="caution">
    <text evidence="1">The sequence shown here is derived from an EMBL/GenBank/DDBJ whole genome shotgun (WGS) entry which is preliminary data.</text>
</comment>
<protein>
    <submittedName>
        <fullName evidence="1">Uncharacterized protein</fullName>
    </submittedName>
</protein>
<sequence length="374" mass="43387">MRPIPWYDIAFEVISHIDPCDTPTLLACTLTHSLWTIPAQRRLYQTLKIRNGEGMRRWYEFDTNDRLTSYVRHLIYCGDEGNPLRPRDFLEMYGRQFLCFNKLHTLEIRHLDLEQFDLNSFMLAFGHLGDTLRALLIGNVKMSLNRFLELLSLFPRLQCLGLACFTIGREPSPVPSERPTFRGTLNLSGPVDKHGLRFITDLTRMLPNFSSVRLRLNLSYHATRRLLETPGLANNVTTMLLGYQDGIPECIDLSRCHNLRMLSIRTQGRSERLSTSLATQEKLFRLLETLTSRELEFIIIEASCELSLMRYRTWGYFFKVFSTLQASCKHLSIVVDPCERFMAKNFKKGEILARFLGFGNEDKRILGHCVDTVY</sequence>
<keyword evidence="2" id="KW-1185">Reference proteome</keyword>
<proteinExistence type="predicted"/>
<dbReference type="Proteomes" id="UP000886501">
    <property type="component" value="Unassembled WGS sequence"/>
</dbReference>
<accession>A0ACB6Z8X8</accession>
<evidence type="ECO:0000313" key="1">
    <source>
        <dbReference type="EMBL" id="KAF9645974.1"/>
    </source>
</evidence>
<reference evidence="1" key="1">
    <citation type="submission" date="2019-10" db="EMBL/GenBank/DDBJ databases">
        <authorList>
            <consortium name="DOE Joint Genome Institute"/>
            <person name="Kuo A."/>
            <person name="Miyauchi S."/>
            <person name="Kiss E."/>
            <person name="Drula E."/>
            <person name="Kohler A."/>
            <person name="Sanchez-Garcia M."/>
            <person name="Andreopoulos B."/>
            <person name="Barry K.W."/>
            <person name="Bonito G."/>
            <person name="Buee M."/>
            <person name="Carver A."/>
            <person name="Chen C."/>
            <person name="Cichocki N."/>
            <person name="Clum A."/>
            <person name="Culley D."/>
            <person name="Crous P.W."/>
            <person name="Fauchery L."/>
            <person name="Girlanda M."/>
            <person name="Hayes R."/>
            <person name="Keri Z."/>
            <person name="Labutti K."/>
            <person name="Lipzen A."/>
            <person name="Lombard V."/>
            <person name="Magnuson J."/>
            <person name="Maillard F."/>
            <person name="Morin E."/>
            <person name="Murat C."/>
            <person name="Nolan M."/>
            <person name="Ohm R."/>
            <person name="Pangilinan J."/>
            <person name="Pereira M."/>
            <person name="Perotto S."/>
            <person name="Peter M."/>
            <person name="Riley R."/>
            <person name="Sitrit Y."/>
            <person name="Stielow B."/>
            <person name="Szollosi G."/>
            <person name="Zifcakova L."/>
            <person name="Stursova M."/>
            <person name="Spatafora J.W."/>
            <person name="Tedersoo L."/>
            <person name="Vaario L.-M."/>
            <person name="Yamada A."/>
            <person name="Yan M."/>
            <person name="Wang P."/>
            <person name="Xu J."/>
            <person name="Bruns T."/>
            <person name="Baldrian P."/>
            <person name="Vilgalys R."/>
            <person name="Henrissat B."/>
            <person name="Grigoriev I.V."/>
            <person name="Hibbett D."/>
            <person name="Nagy L.G."/>
            <person name="Martin F.M."/>
        </authorList>
    </citation>
    <scope>NUCLEOTIDE SEQUENCE</scope>
    <source>
        <strain evidence="1">P2</strain>
    </source>
</reference>